<reference evidence="1" key="1">
    <citation type="submission" date="2023-03" db="EMBL/GenBank/DDBJ databases">
        <title>Massive genome expansion in bonnet fungi (Mycena s.s.) driven by repeated elements and novel gene families across ecological guilds.</title>
        <authorList>
            <consortium name="Lawrence Berkeley National Laboratory"/>
            <person name="Harder C.B."/>
            <person name="Miyauchi S."/>
            <person name="Viragh M."/>
            <person name="Kuo A."/>
            <person name="Thoen E."/>
            <person name="Andreopoulos B."/>
            <person name="Lu D."/>
            <person name="Skrede I."/>
            <person name="Drula E."/>
            <person name="Henrissat B."/>
            <person name="Morin E."/>
            <person name="Kohler A."/>
            <person name="Barry K."/>
            <person name="LaButti K."/>
            <person name="Morin E."/>
            <person name="Salamov A."/>
            <person name="Lipzen A."/>
            <person name="Mereny Z."/>
            <person name="Hegedus B."/>
            <person name="Baldrian P."/>
            <person name="Stursova M."/>
            <person name="Weitz H."/>
            <person name="Taylor A."/>
            <person name="Grigoriev I.V."/>
            <person name="Nagy L.G."/>
            <person name="Martin F."/>
            <person name="Kauserud H."/>
        </authorList>
    </citation>
    <scope>NUCLEOTIDE SEQUENCE</scope>
    <source>
        <strain evidence="1">CBHHK182m</strain>
    </source>
</reference>
<protein>
    <submittedName>
        <fullName evidence="1">Uncharacterized protein</fullName>
    </submittedName>
</protein>
<comment type="caution">
    <text evidence="1">The sequence shown here is derived from an EMBL/GenBank/DDBJ whole genome shotgun (WGS) entry which is preliminary data.</text>
</comment>
<proteinExistence type="predicted"/>
<accession>A0AAD7K025</accession>
<dbReference type="Proteomes" id="UP001215598">
    <property type="component" value="Unassembled WGS sequence"/>
</dbReference>
<organism evidence="1 2">
    <name type="scientific">Mycena metata</name>
    <dbReference type="NCBI Taxonomy" id="1033252"/>
    <lineage>
        <taxon>Eukaryota</taxon>
        <taxon>Fungi</taxon>
        <taxon>Dikarya</taxon>
        <taxon>Basidiomycota</taxon>
        <taxon>Agaricomycotina</taxon>
        <taxon>Agaricomycetes</taxon>
        <taxon>Agaricomycetidae</taxon>
        <taxon>Agaricales</taxon>
        <taxon>Marasmiineae</taxon>
        <taxon>Mycenaceae</taxon>
        <taxon>Mycena</taxon>
    </lineage>
</organism>
<evidence type="ECO:0000313" key="2">
    <source>
        <dbReference type="Proteomes" id="UP001215598"/>
    </source>
</evidence>
<evidence type="ECO:0000313" key="1">
    <source>
        <dbReference type="EMBL" id="KAJ7775412.1"/>
    </source>
</evidence>
<gene>
    <name evidence="1" type="ORF">B0H16DRAFT_1450041</name>
</gene>
<dbReference type="EMBL" id="JARKIB010000010">
    <property type="protein sequence ID" value="KAJ7775412.1"/>
    <property type="molecule type" value="Genomic_DNA"/>
</dbReference>
<keyword evidence="2" id="KW-1185">Reference proteome</keyword>
<dbReference type="AlphaFoldDB" id="A0AAD7K025"/>
<name>A0AAD7K025_9AGAR</name>
<sequence length="179" mass="20110">MNTYGRRELVSRIIPNFANIQNLLSHELKEDNPDLMQPVKSTLMLADLGRITGLGNVSPVSVTQTFRIELQWLRLSLDSYFHQPLPNPEAIINQGLAQISAWNDQGAQVSFLESAVNFYLAQENGMPNAQKFTQQALELSAGNIECQSSSTFHLALIHRRLGDYIVAYGMQGNHKNWPN</sequence>